<proteinExistence type="predicted"/>
<dbReference type="OrthoDB" id="5500429at2"/>
<dbReference type="Proteomes" id="UP000321514">
    <property type="component" value="Unassembled WGS sequence"/>
</dbReference>
<dbReference type="RefSeq" id="WP_074950205.1">
    <property type="nucleotide sequence ID" value="NZ_BJXR01000083.1"/>
</dbReference>
<name>A0A511TJH4_MYXFU</name>
<evidence type="ECO:0000313" key="4">
    <source>
        <dbReference type="Proteomes" id="UP000321514"/>
    </source>
</evidence>
<accession>A0A511TJH4</accession>
<dbReference type="EMBL" id="FOIB01000002">
    <property type="protein sequence ID" value="SET36497.1"/>
    <property type="molecule type" value="Genomic_DNA"/>
</dbReference>
<comment type="caution">
    <text evidence="1">The sequence shown here is derived from an EMBL/GenBank/DDBJ whole genome shotgun (WGS) entry which is preliminary data.</text>
</comment>
<evidence type="ECO:0000313" key="2">
    <source>
        <dbReference type="EMBL" id="SET36497.1"/>
    </source>
</evidence>
<reference evidence="2 3" key="1">
    <citation type="submission" date="2016-10" db="EMBL/GenBank/DDBJ databases">
        <authorList>
            <person name="Varghese N."/>
            <person name="Submissions S."/>
        </authorList>
    </citation>
    <scope>NUCLEOTIDE SEQUENCE [LARGE SCALE GENOMIC DNA]</scope>
    <source>
        <strain evidence="2 3">DSM 16525</strain>
    </source>
</reference>
<evidence type="ECO:0000313" key="3">
    <source>
        <dbReference type="Proteomes" id="UP000183760"/>
    </source>
</evidence>
<reference evidence="1 4" key="2">
    <citation type="submission" date="2019-07" db="EMBL/GenBank/DDBJ databases">
        <title>Whole genome shotgun sequence of Myxococcus fulvus NBRC 100333.</title>
        <authorList>
            <person name="Hosoyama A."/>
            <person name="Uohara A."/>
            <person name="Ohji S."/>
            <person name="Ichikawa N."/>
        </authorList>
    </citation>
    <scope>NUCLEOTIDE SEQUENCE [LARGE SCALE GENOMIC DNA]</scope>
    <source>
        <strain evidence="1 4">NBRC 100333</strain>
    </source>
</reference>
<dbReference type="STRING" id="1334629.MFUL124B02_31405"/>
<gene>
    <name evidence="1" type="ORF">MFU01_85290</name>
    <name evidence="2" type="ORF">SAMN05443572_10221</name>
</gene>
<evidence type="ECO:0000313" key="1">
    <source>
        <dbReference type="EMBL" id="GEN13492.1"/>
    </source>
</evidence>
<organism evidence="1 4">
    <name type="scientific">Myxococcus fulvus</name>
    <dbReference type="NCBI Taxonomy" id="33"/>
    <lineage>
        <taxon>Bacteria</taxon>
        <taxon>Pseudomonadati</taxon>
        <taxon>Myxococcota</taxon>
        <taxon>Myxococcia</taxon>
        <taxon>Myxococcales</taxon>
        <taxon>Cystobacterineae</taxon>
        <taxon>Myxococcaceae</taxon>
        <taxon>Myxococcus</taxon>
    </lineage>
</organism>
<dbReference type="Proteomes" id="UP000183760">
    <property type="component" value="Unassembled WGS sequence"/>
</dbReference>
<protein>
    <submittedName>
        <fullName evidence="1">Uncharacterized protein</fullName>
    </submittedName>
</protein>
<keyword evidence="3" id="KW-1185">Reference proteome</keyword>
<dbReference type="AlphaFoldDB" id="A0A511TJH4"/>
<dbReference type="EMBL" id="BJXR01000083">
    <property type="protein sequence ID" value="GEN13492.1"/>
    <property type="molecule type" value="Genomic_DNA"/>
</dbReference>
<sequence>MAVWVAGCGSVEDAPEAVGPSELVEEQGAELRACSTWLDCRSSCVCSNGVCAPGGIGPPPPAGYCDVAPVRACSTGAECATGCSCSNNVCTPGGFSPPPNCLLAPPDAYESDNSHTSASSYVGTPQLGHTFHRAGDADWVLGATNIHQLMTVEVYNLRNTGPLRVDVYAYDYPTRTLGALLTSTTTTVCSDFTPTCWLFRTSVNVAPGVYAVKVTDTRNTPAGSDWRPTPTYDLKMY</sequence>